<evidence type="ECO:0000313" key="7">
    <source>
        <dbReference type="Proteomes" id="UP000461585"/>
    </source>
</evidence>
<evidence type="ECO:0000256" key="3">
    <source>
        <dbReference type="ARBA" id="ARBA00023125"/>
    </source>
</evidence>
<dbReference type="Gene3D" id="1.10.10.60">
    <property type="entry name" value="Homeodomain-like"/>
    <property type="match status" value="1"/>
</dbReference>
<dbReference type="PANTHER" id="PTHR34294">
    <property type="entry name" value="TRANSCRIPTIONAL REGULATOR-RELATED"/>
    <property type="match status" value="1"/>
</dbReference>
<name>A0A7X5HVQ9_9FIRM</name>
<accession>A0A7X5HVQ9</accession>
<comment type="caution">
    <text evidence="6">The sequence shown here is derived from an EMBL/GenBank/DDBJ whole genome shotgun (WGS) entry which is preliminary data.</text>
</comment>
<evidence type="ECO:0000256" key="1">
    <source>
        <dbReference type="ARBA" id="ARBA00010466"/>
    </source>
</evidence>
<dbReference type="PANTHER" id="PTHR34294:SF1">
    <property type="entry name" value="TRANSCRIPTIONAL REGULATOR LSRR"/>
    <property type="match status" value="1"/>
</dbReference>
<dbReference type="InterPro" id="IPR013324">
    <property type="entry name" value="RNA_pol_sigma_r3/r4-like"/>
</dbReference>
<protein>
    <recommendedName>
        <fullName evidence="5">Sugar-binding domain-containing protein</fullName>
    </recommendedName>
</protein>
<evidence type="ECO:0000313" key="6">
    <source>
        <dbReference type="EMBL" id="NDL67550.1"/>
    </source>
</evidence>
<dbReference type="Pfam" id="PF04198">
    <property type="entry name" value="Sugar-bind"/>
    <property type="match status" value="1"/>
</dbReference>
<evidence type="ECO:0000259" key="5">
    <source>
        <dbReference type="Pfam" id="PF04198"/>
    </source>
</evidence>
<keyword evidence="7" id="KW-1185">Reference proteome</keyword>
<dbReference type="GO" id="GO:0030246">
    <property type="term" value="F:carbohydrate binding"/>
    <property type="evidence" value="ECO:0007669"/>
    <property type="project" value="InterPro"/>
</dbReference>
<dbReference type="Proteomes" id="UP000461585">
    <property type="component" value="Unassembled WGS sequence"/>
</dbReference>
<dbReference type="InterPro" id="IPR007324">
    <property type="entry name" value="Sugar-bd_dom_put"/>
</dbReference>
<dbReference type="RefSeq" id="WP_162370279.1">
    <property type="nucleotide sequence ID" value="NZ_JAAEEH010000016.1"/>
</dbReference>
<dbReference type="SUPFAM" id="SSF100950">
    <property type="entry name" value="NagB/RpiA/CoA transferase-like"/>
    <property type="match status" value="1"/>
</dbReference>
<proteinExistence type="inferred from homology"/>
<evidence type="ECO:0000256" key="4">
    <source>
        <dbReference type="ARBA" id="ARBA00023163"/>
    </source>
</evidence>
<sequence>MSDYEEHQLMVNASVLYYLEGMNQNQIAKELFISRPKVSRLLKKAREQQVVDITINYQNYGFDNLQGELRRRFNVPNVIIVKTLTDANETLRQVGKAAAKEVGLLLKDDMTLGISWGKHMRAMASYLQPHRYNDMRIVELFGAISYDLDNNDMLSIGRTISRALNGKLYPLPSPIYIKDPAARNAIIETPLIKNTLDMIEKCDLILTGIGAIDGDAMQTLWDSYVEPDMQDTIKQKGGVGFILAHFFDENGDFLDIDVNDCVIGIRTETIKRKKIVAIASEKKKAKAVLAALRGGFLHTLVSDEETLKEVLRMAGK</sequence>
<keyword evidence="3" id="KW-0238">DNA-binding</keyword>
<dbReference type="Gene3D" id="3.40.50.1360">
    <property type="match status" value="1"/>
</dbReference>
<dbReference type="SUPFAM" id="SSF88659">
    <property type="entry name" value="Sigma3 and sigma4 domains of RNA polymerase sigma factors"/>
    <property type="match status" value="1"/>
</dbReference>
<keyword evidence="2" id="KW-0805">Transcription regulation</keyword>
<dbReference type="AlphaFoldDB" id="A0A7X5HVQ9"/>
<dbReference type="EMBL" id="JAAEEH010000016">
    <property type="protein sequence ID" value="NDL67550.1"/>
    <property type="molecule type" value="Genomic_DNA"/>
</dbReference>
<comment type="similarity">
    <text evidence="1">Belongs to the SorC transcriptional regulatory family.</text>
</comment>
<reference evidence="6 7" key="1">
    <citation type="submission" date="2020-01" db="EMBL/GenBank/DDBJ databases">
        <title>Anaeroalcalibacter tamaniensis gen. nov., sp. nov., moderately halophilic strictly anaerobic fermenter bacterium from mud volcano of Taman peninsula.</title>
        <authorList>
            <person name="Frolova A."/>
            <person name="Merkel A.Y."/>
            <person name="Slobodkin A.I."/>
        </authorList>
    </citation>
    <scope>NUCLEOTIDE SEQUENCE [LARGE SCALE GENOMIC DNA]</scope>
    <source>
        <strain evidence="6 7">F-3ap</strain>
    </source>
</reference>
<gene>
    <name evidence="6" type="ORF">GXN74_07305</name>
</gene>
<organism evidence="6 7">
    <name type="scientific">Anaerotalea alkaliphila</name>
    <dbReference type="NCBI Taxonomy" id="2662126"/>
    <lineage>
        <taxon>Bacteria</taxon>
        <taxon>Bacillati</taxon>
        <taxon>Bacillota</taxon>
        <taxon>Clostridia</taxon>
        <taxon>Eubacteriales</taxon>
        <taxon>Anaerotalea</taxon>
    </lineage>
</organism>
<keyword evidence="4" id="KW-0804">Transcription</keyword>
<evidence type="ECO:0000256" key="2">
    <source>
        <dbReference type="ARBA" id="ARBA00023015"/>
    </source>
</evidence>
<dbReference type="GO" id="GO:0003677">
    <property type="term" value="F:DNA binding"/>
    <property type="evidence" value="ECO:0007669"/>
    <property type="project" value="UniProtKB-KW"/>
</dbReference>
<dbReference type="InterPro" id="IPR037171">
    <property type="entry name" value="NagB/RpiA_transferase-like"/>
</dbReference>
<dbReference type="InterPro" id="IPR051054">
    <property type="entry name" value="SorC_transcr_regulators"/>
</dbReference>
<feature type="domain" description="Sugar-binding" evidence="5">
    <location>
        <begin position="64"/>
        <end position="311"/>
    </location>
</feature>